<accession>A0A1C6Z594</accession>
<dbReference type="OrthoDB" id="7031589at2"/>
<organism evidence="1 2">
    <name type="scientific">Hafnia alvei</name>
    <dbReference type="NCBI Taxonomy" id="569"/>
    <lineage>
        <taxon>Bacteria</taxon>
        <taxon>Pseudomonadati</taxon>
        <taxon>Pseudomonadota</taxon>
        <taxon>Gammaproteobacteria</taxon>
        <taxon>Enterobacterales</taxon>
        <taxon>Hafniaceae</taxon>
        <taxon>Hafnia</taxon>
    </lineage>
</organism>
<dbReference type="EMBL" id="FMIQ01000068">
    <property type="protein sequence ID" value="SCM54235.1"/>
    <property type="molecule type" value="Genomic_DNA"/>
</dbReference>
<sequence>MTHISEIPAGTLVKQAHAGVKLINDQYPEAAAILREAITRFDVLREIHQLTNHKVKKPVTDAKPNDVVCVFGKCYRLRYINYYGNHTVLHFQPAKEPLSPYTENDVISLDLANDILIEVVGDLNNV</sequence>
<evidence type="ECO:0000313" key="2">
    <source>
        <dbReference type="Proteomes" id="UP000094844"/>
    </source>
</evidence>
<proteinExistence type="predicted"/>
<evidence type="ECO:0000313" key="1">
    <source>
        <dbReference type="EMBL" id="SCM54235.1"/>
    </source>
</evidence>
<name>A0A1C6Z594_HAFAL</name>
<dbReference type="Proteomes" id="UP000094844">
    <property type="component" value="Unassembled WGS sequence"/>
</dbReference>
<reference evidence="1 2" key="1">
    <citation type="submission" date="2016-09" db="EMBL/GenBank/DDBJ databases">
        <authorList>
            <person name="Capua I."/>
            <person name="De Benedictis P."/>
            <person name="Joannis T."/>
            <person name="Lombin L.H."/>
            <person name="Cattoli G."/>
        </authorList>
    </citation>
    <scope>NUCLEOTIDE SEQUENCE [LARGE SCALE GENOMIC DNA]</scope>
    <source>
        <strain evidence="1 2">GB001</strain>
    </source>
</reference>
<protein>
    <submittedName>
        <fullName evidence="1">Uncharacterized protein</fullName>
    </submittedName>
</protein>
<dbReference type="AlphaFoldDB" id="A0A1C6Z594"/>
<gene>
    <name evidence="1" type="ORF">BN1044_03734</name>
</gene>
<dbReference type="RefSeq" id="WP_081329621.1">
    <property type="nucleotide sequence ID" value="NZ_FMIQ01000068.1"/>
</dbReference>